<dbReference type="Proteomes" id="UP000032614">
    <property type="component" value="Chromosome 2"/>
</dbReference>
<evidence type="ECO:0000313" key="2">
    <source>
        <dbReference type="EMBL" id="AJZ63041.1"/>
    </source>
</evidence>
<proteinExistence type="predicted"/>
<feature type="signal peptide" evidence="1">
    <location>
        <begin position="1"/>
        <end position="19"/>
    </location>
</feature>
<sequence length="124" mass="13353">MGKTILGGMLALACSGSFAVTPVPTVAGHVTGNNFRGWSAAVQSGFVTGTVDGFLLSPIFAIKELQRAEHLGHCTTDMQADQMLAIVTRYMDQHPAEWDSAMNTIVFRAFVEACRSLGYPLFVQ</sequence>
<accession>A0AAU8T8Y8</accession>
<dbReference type="KEGG" id="bfn:OI25_5957"/>
<evidence type="ECO:0008006" key="4">
    <source>
        <dbReference type="Google" id="ProtNLM"/>
    </source>
</evidence>
<dbReference type="AlphaFoldDB" id="A0AAU8T8Y8"/>
<reference evidence="2 3" key="1">
    <citation type="journal article" date="2015" name="Genome Announc.">
        <title>Complete genome sequences for 59 burkholderia isolates, both pathogenic and near neighbor.</title>
        <authorList>
            <person name="Johnson S.L."/>
            <person name="Bishop-Lilly K.A."/>
            <person name="Ladner J.T."/>
            <person name="Daligault H.E."/>
            <person name="Davenport K.W."/>
            <person name="Jaissle J."/>
            <person name="Frey K.G."/>
            <person name="Koroleva G.I."/>
            <person name="Bruce D.C."/>
            <person name="Coyne S.R."/>
            <person name="Broomall S.M."/>
            <person name="Li P.E."/>
            <person name="Teshima H."/>
            <person name="Gibbons H.S."/>
            <person name="Palacios G.F."/>
            <person name="Rosenzweig C.N."/>
            <person name="Redden C.L."/>
            <person name="Xu Y."/>
            <person name="Minogue T.D."/>
            <person name="Chain P.S."/>
        </authorList>
    </citation>
    <scope>NUCLEOTIDE SEQUENCE [LARGE SCALE GENOMIC DNA]</scope>
    <source>
        <strain evidence="2 3">ATCC BAA-463</strain>
    </source>
</reference>
<protein>
    <recommendedName>
        <fullName evidence="4">Rap1a immunity protein domain-containing protein</fullName>
    </recommendedName>
</protein>
<dbReference type="EMBL" id="CP010027">
    <property type="protein sequence ID" value="AJZ63041.1"/>
    <property type="molecule type" value="Genomic_DNA"/>
</dbReference>
<feature type="chain" id="PRO_5043896960" description="Rap1a immunity protein domain-containing protein" evidence="1">
    <location>
        <begin position="20"/>
        <end position="124"/>
    </location>
</feature>
<dbReference type="GeneID" id="66519763"/>
<name>A0AAU8T8Y8_9BURK</name>
<organism evidence="2 3">
    <name type="scientific">Paraburkholderia fungorum</name>
    <dbReference type="NCBI Taxonomy" id="134537"/>
    <lineage>
        <taxon>Bacteria</taxon>
        <taxon>Pseudomonadati</taxon>
        <taxon>Pseudomonadota</taxon>
        <taxon>Betaproteobacteria</taxon>
        <taxon>Burkholderiales</taxon>
        <taxon>Burkholderiaceae</taxon>
        <taxon>Paraburkholderia</taxon>
    </lineage>
</organism>
<evidence type="ECO:0000313" key="3">
    <source>
        <dbReference type="Proteomes" id="UP000032614"/>
    </source>
</evidence>
<evidence type="ECO:0000256" key="1">
    <source>
        <dbReference type="SAM" id="SignalP"/>
    </source>
</evidence>
<keyword evidence="1" id="KW-0732">Signal</keyword>
<gene>
    <name evidence="2" type="ORF">OI25_5957</name>
</gene>
<dbReference type="RefSeq" id="WP_149029749.1">
    <property type="nucleotide sequence ID" value="NZ_CP010027.1"/>
</dbReference>